<dbReference type="InterPro" id="IPR025645">
    <property type="entry name" value="DUF4349"/>
</dbReference>
<dbReference type="Proteomes" id="UP000180235">
    <property type="component" value="Chromosome"/>
</dbReference>
<evidence type="ECO:0000313" key="5">
    <source>
        <dbReference type="EMBL" id="APB35142.1"/>
    </source>
</evidence>
<feature type="transmembrane region" description="Helical" evidence="2">
    <location>
        <begin position="248"/>
        <end position="269"/>
    </location>
</feature>
<dbReference type="RefSeq" id="WP_071455478.1">
    <property type="nucleotide sequence ID" value="NZ_CP017675.1"/>
</dbReference>
<sequence length="284" mass="30701">MKTLWLSLAFALVTGCAAVRTDVSQEPTAPDTQAEALSPSVARVAKALDLAPATPNRPQLAKTANLSLEVTDVANSAQQAIGWARQAGGEVLNLEDNGVLGEVRRLTLEVQVPATQLEPVLGQLAALGTLESRQITAEDVGSQLVDLGARLRNLRKSETLLLKIMERAGSVGDVLKVTQELSQVREQIEQLSAQQVNLQNRVSYSRIRLNLISPTAETPGLSVPERLGATWQQATTTLGNVTLGLVQVFLWLLVFSPYFLVPGLILWLVRRRSPQRPAPPPSQS</sequence>
<feature type="chain" id="PRO_5009608760" description="DUF4349 domain-containing protein" evidence="3">
    <location>
        <begin position="18"/>
        <end position="284"/>
    </location>
</feature>
<protein>
    <recommendedName>
        <fullName evidence="4">DUF4349 domain-containing protein</fullName>
    </recommendedName>
</protein>
<dbReference type="EMBL" id="CP017675">
    <property type="protein sequence ID" value="APB35142.1"/>
    <property type="molecule type" value="Genomic_DNA"/>
</dbReference>
<evidence type="ECO:0000259" key="4">
    <source>
        <dbReference type="Pfam" id="PF14257"/>
    </source>
</evidence>
<evidence type="ECO:0000256" key="1">
    <source>
        <dbReference type="SAM" id="Coils"/>
    </source>
</evidence>
<keyword evidence="2" id="KW-0472">Membrane</keyword>
<reference evidence="5 6" key="1">
    <citation type="submission" date="2016-10" db="EMBL/GenBank/DDBJ databases">
        <title>Description of Gloeomargarita lithophora gen. nov., sp. nov., a thylakoid-bearing basal-branching cyanobacterium with intracellular carbonates, and proposal for Gloeomargaritales ord. nov.</title>
        <authorList>
            <person name="Moreira D."/>
            <person name="Tavera R."/>
            <person name="Benzerara K."/>
            <person name="Skouri-Panet F."/>
            <person name="Couradeau E."/>
            <person name="Gerard E."/>
            <person name="Loussert C."/>
            <person name="Novelo E."/>
            <person name="Zivanovic Y."/>
            <person name="Lopez-Garcia P."/>
        </authorList>
    </citation>
    <scope>NUCLEOTIDE SEQUENCE [LARGE SCALE GENOMIC DNA]</scope>
    <source>
        <strain evidence="5 6">D10</strain>
    </source>
</reference>
<dbReference type="KEGG" id="glt:GlitD10_2799"/>
<keyword evidence="2" id="KW-1133">Transmembrane helix</keyword>
<proteinExistence type="predicted"/>
<keyword evidence="6" id="KW-1185">Reference proteome</keyword>
<dbReference type="Pfam" id="PF14257">
    <property type="entry name" value="DUF4349"/>
    <property type="match status" value="1"/>
</dbReference>
<feature type="signal peptide" evidence="3">
    <location>
        <begin position="1"/>
        <end position="17"/>
    </location>
</feature>
<feature type="coiled-coil region" evidence="1">
    <location>
        <begin position="174"/>
        <end position="201"/>
    </location>
</feature>
<feature type="domain" description="DUF4349" evidence="4">
    <location>
        <begin position="59"/>
        <end position="267"/>
    </location>
</feature>
<dbReference type="AlphaFoldDB" id="A0A1J0AGT0"/>
<keyword evidence="1" id="KW-0175">Coiled coil</keyword>
<name>A0A1J0AGT0_9CYAN</name>
<organism evidence="5 6">
    <name type="scientific">Gloeomargarita lithophora Alchichica-D10</name>
    <dbReference type="NCBI Taxonomy" id="1188229"/>
    <lineage>
        <taxon>Bacteria</taxon>
        <taxon>Bacillati</taxon>
        <taxon>Cyanobacteriota</taxon>
        <taxon>Cyanophyceae</taxon>
        <taxon>Gloeomargaritales</taxon>
        <taxon>Gloeomargaritaceae</taxon>
        <taxon>Gloeomargarita</taxon>
    </lineage>
</organism>
<evidence type="ECO:0000313" key="6">
    <source>
        <dbReference type="Proteomes" id="UP000180235"/>
    </source>
</evidence>
<keyword evidence="3" id="KW-0732">Signal</keyword>
<gene>
    <name evidence="5" type="ORF">GlitD10_2799</name>
</gene>
<dbReference type="STRING" id="1188229.GlitD10_2799"/>
<dbReference type="OrthoDB" id="528207at2"/>
<evidence type="ECO:0000256" key="2">
    <source>
        <dbReference type="SAM" id="Phobius"/>
    </source>
</evidence>
<accession>A0A1J0AGT0</accession>
<keyword evidence="2" id="KW-0812">Transmembrane</keyword>
<dbReference type="PROSITE" id="PS51257">
    <property type="entry name" value="PROKAR_LIPOPROTEIN"/>
    <property type="match status" value="1"/>
</dbReference>
<evidence type="ECO:0000256" key="3">
    <source>
        <dbReference type="SAM" id="SignalP"/>
    </source>
</evidence>